<evidence type="ECO:0000256" key="2">
    <source>
        <dbReference type="SAM" id="SignalP"/>
    </source>
</evidence>
<dbReference type="InterPro" id="IPR000863">
    <property type="entry name" value="Sulfotransferase_dom"/>
</dbReference>
<dbReference type="PANTHER" id="PTHR23019:SF0">
    <property type="entry name" value="NUCLEAR PORE MEMBRANE GLYCOPROTEIN 210"/>
    <property type="match status" value="1"/>
</dbReference>
<proteinExistence type="predicted"/>
<dbReference type="InterPro" id="IPR027417">
    <property type="entry name" value="P-loop_NTPase"/>
</dbReference>
<comment type="caution">
    <text evidence="5">The sequence shown here is derived from an EMBL/GenBank/DDBJ whole genome shotgun (WGS) entry which is preliminary data.</text>
</comment>
<feature type="compositionally biased region" description="Polar residues" evidence="1">
    <location>
        <begin position="1954"/>
        <end position="1967"/>
    </location>
</feature>
<organism evidence="5 6">
    <name type="scientific">Hondaea fermentalgiana</name>
    <dbReference type="NCBI Taxonomy" id="2315210"/>
    <lineage>
        <taxon>Eukaryota</taxon>
        <taxon>Sar</taxon>
        <taxon>Stramenopiles</taxon>
        <taxon>Bigyra</taxon>
        <taxon>Labyrinthulomycetes</taxon>
        <taxon>Thraustochytrida</taxon>
        <taxon>Thraustochytriidae</taxon>
        <taxon>Hondaea</taxon>
    </lineage>
</organism>
<dbReference type="InParanoid" id="A0A2R5GXQ9"/>
<sequence>MTRQTARQTRAAAATALILLVAALACLAVGAAPELRRQNAKRFDPEQLEDQAFAVGEAGRVVSSGSISSTSSSSSASSSSSSSSSTSGSWQRMGRFRVSDVSLLLPSEKALRLDADDLVPVSRVVSAKPGCFRWISNDERVVSITPETDARCAQKLTSGSAKIVSRHDTSNATSTVVTAIQEDATTGEELEINIEVYIAPIRGVRILTTVRRLNLYEAETLEVQAFDEEENVFSSLMGLAFQWTGVHATMADREVPLVISRLANSDVSVTDELLQESYGRFGHKIEVRGKKTGPARVTAELSHVGAGGIASRILDEVVIDVVEAMGVCPPAPILIPKASIRAVAARKVNRSAWGIIDGTGNGHYQWRIEDTEAVRVVDPEGHLEAIEPGIGRLRFEEKSYPTNGLSVPLRVVDPDTITLWFAPLPKRGGNLAGISTKLNTLTKSNPCTWMAASRFPLDARLPKAREWRGSAGSARGSSRWLMVVGRRYYVMATLGSAMLAEDQVIFVTPEMDFFFSKAKSADKAAEGGLSFLPAEEMEHDFAGNVRLVEATRAGFIDLSASFAEASLGVVQNAVQIVDPVQLEKYIIRLPIDIVAGVMHSYRIRARGGTTRYIFSSADSNPVVDVDRHQGSLLVRQQRPTNQSVVVQDMHDETNYAEAFVVVSEPKLLRFQSSEIYVTIGDIFPVQAILQDAEGVSFDNCTGLETSLKWEVHGAAVSRTAETDQATISGIDGSMNASVCSERMYKAGAAGTATITARYGDATRATLRVIVLNKISIESPKPNLALDAKNRPVALIMVHASVDMRVLGGKLVDSEMQVFSMEKDAGAQHGRRQIDISNSDRREEDHIGIHERRVKPGTREFILTCRREGDFEIVLERTATMVLLCRPAAGAAITLMPEMAYDGATCGTGPNGANVVTGVALPLRIDAFDAENRRFTHLQGFKNEWSLPKLSSAAQFETLGGRTSNDPMRNVRVDAGFTGNATVKGVLTFDDGEDSHHLTLEALFALGVYEDLALDPPNVWPIIPDPEVEYRMRVTHGPQHGQLECSATSSNADLVVVSVTGRDVAVRYAAHREPRDADATLLCQLNCLIGAKGLHAPLQFRRVAKVALSGPNKLREGAKATLVMQAFSRDNGPFSAEMHRALLPVLEPIPAGALSLPSALDQAVCAQAGTDPRSCAGEWRVDITAVKAGEVLLRGSTLNGAVSADHKIRIYQGIEITPGPEKAVEPGVKFRLRRRYGPFLDPSECHFEVGSQDASVAEILDEPHGIFYARSQGRAEVCVLCREDGHVIDKACVSVRVMVLSQMEIQPALVHMIEGDEMRLRGIFPEVKEVPIDYGVIPRAYSWSVENATVAAIQGPVSSNEYSVWVSGLRPGKTRITLRSSSRKGHGGLETSVIVIVEQKLRLLTPAQVIMPRHGALEIRTSVDTLIAKTGGILSFFVGGRACHSLAAESSNIIDVDVDGVIRSKERLGEAPVIVEYRSVGSADEDIVQFATVHVLVREIASIGVRQLWPDLIVPLGMPREVHASVFDKQGSLFTAPFNTIKVEAMAVDDDVLAISDVQVPREPVSFHRLSLEGLQTGTSSVYLTIKAPLQEPVREDYVRVVVIPGVDGVRFVLDEVAPRGALRSLLLVPGQPLLVPVQTMHHLNASQLLSCEAQIGGQTLKTSMKVYNDSSAACQILGPADAHDDSQDRIVLTLLVGDQVISSQTVPLRFGFRLVPADGNSASSRQATIGKGYMRWEEEDAVEVFQGAVRMELETALQEEKPILLVHEGDPARTGFADFSAYIDTAPASAKHLFLEMESMPFQSRLYSAKGFYEELISCITNAWSIMSAWRLPLPRAKHLAWPEENAVGPDETVLVAAAHEDLDEVERALQKAPPKTRAHRFHGFLAEAPVGASYIVVLRDMTADSTNEEQMRRLVEAWAVRHHPDVLVVVHGAHEQSDLEALITLHLSSQTSSIGSGDNAAQTSSIPELELPASSEASKTDVKSALPHSALFAEVDSVGFGGVATVIAEANRWKLKHGRCWKLPIARIDPPFMAATMSPESCERARCFVPRPSDIIIATAPKSGTTMLQWICHLLRTDGGRTSGALEYADIYQPSPWIELSYDMGLDPYEAPHFPRNYKSHVRLGSVQPGCKYIVTVRDPARIVISYYNFLSEKGVPEVCSQTLSEFLRSPDIADGQMFGASIWEYYQEYYACRDDPSVLCLVFEDFLTDPKTQIQAIADFMDIGDASEDLVDRVVAASTKEAMKEHASKFDESWASEEIRRLGRARQAVHFEVSSRVVTKTHSDTFEEADLALLREKWDSIIAKPLGFATYEQFAQEIRKSVHARLSRTSS</sequence>
<feature type="compositionally biased region" description="Low complexity" evidence="1">
    <location>
        <begin position="66"/>
        <end position="89"/>
    </location>
</feature>
<dbReference type="EMBL" id="BEYU01000129">
    <property type="protein sequence ID" value="GBG32754.1"/>
    <property type="molecule type" value="Genomic_DNA"/>
</dbReference>
<evidence type="ECO:0000259" key="4">
    <source>
        <dbReference type="Pfam" id="PF22969"/>
    </source>
</evidence>
<dbReference type="InterPro" id="IPR055097">
    <property type="entry name" value="Ig_NUP210_2nd"/>
</dbReference>
<feature type="region of interest" description="Disordered" evidence="1">
    <location>
        <begin position="1954"/>
        <end position="1975"/>
    </location>
</feature>
<feature type="signal peptide" evidence="2">
    <location>
        <begin position="1"/>
        <end position="31"/>
    </location>
</feature>
<dbReference type="PROSITE" id="PS51257">
    <property type="entry name" value="PROKAR_LIPOPROTEIN"/>
    <property type="match status" value="1"/>
</dbReference>
<dbReference type="SUPFAM" id="SSF52540">
    <property type="entry name" value="P-loop containing nucleoside triphosphate hydrolases"/>
    <property type="match status" value="1"/>
</dbReference>
<dbReference type="Gene3D" id="3.40.50.300">
    <property type="entry name" value="P-loop containing nucleotide triphosphate hydrolases"/>
    <property type="match status" value="1"/>
</dbReference>
<feature type="domain" description="NUP210 Ig-like" evidence="4">
    <location>
        <begin position="208"/>
        <end position="303"/>
    </location>
</feature>
<dbReference type="OrthoDB" id="205623at2759"/>
<evidence type="ECO:0000259" key="3">
    <source>
        <dbReference type="Pfam" id="PF00685"/>
    </source>
</evidence>
<name>A0A2R5GXQ9_9STRA</name>
<dbReference type="Pfam" id="PF22969">
    <property type="entry name" value="Ig_NUP210_2nd"/>
    <property type="match status" value="1"/>
</dbReference>
<keyword evidence="2" id="KW-0732">Signal</keyword>
<keyword evidence="5" id="KW-0808">Transferase</keyword>
<gene>
    <name evidence="5" type="ORF">FCC1311_089792</name>
</gene>
<feature type="domain" description="Sulfotransferase" evidence="3">
    <location>
        <begin position="2053"/>
        <end position="2255"/>
    </location>
</feature>
<accession>A0A2R5GXQ9</accession>
<dbReference type="Proteomes" id="UP000241890">
    <property type="component" value="Unassembled WGS sequence"/>
</dbReference>
<dbReference type="PANTHER" id="PTHR23019">
    <property type="entry name" value="NUCLEAR PORE MEMBRANE GLYCOPROTEIN GP210-RELATED"/>
    <property type="match status" value="1"/>
</dbReference>
<protein>
    <submittedName>
        <fullName evidence="5">Sulfotransferase 1C3</fullName>
    </submittedName>
</protein>
<evidence type="ECO:0000313" key="6">
    <source>
        <dbReference type="Proteomes" id="UP000241890"/>
    </source>
</evidence>
<evidence type="ECO:0000313" key="5">
    <source>
        <dbReference type="EMBL" id="GBG32754.1"/>
    </source>
</evidence>
<feature type="region of interest" description="Disordered" evidence="1">
    <location>
        <begin position="66"/>
        <end position="90"/>
    </location>
</feature>
<feature type="chain" id="PRO_5015346552" evidence="2">
    <location>
        <begin position="32"/>
        <end position="2333"/>
    </location>
</feature>
<dbReference type="InterPro" id="IPR045197">
    <property type="entry name" value="NUP210-like"/>
</dbReference>
<reference evidence="5 6" key="1">
    <citation type="submission" date="2017-12" db="EMBL/GenBank/DDBJ databases">
        <title>Sequencing, de novo assembly and annotation of complete genome of a new Thraustochytrid species, strain FCC1311.</title>
        <authorList>
            <person name="Sedici K."/>
            <person name="Godart F."/>
            <person name="Aiese Cigliano R."/>
            <person name="Sanseverino W."/>
            <person name="Barakat M."/>
            <person name="Ortet P."/>
            <person name="Marechal E."/>
            <person name="Cagnac O."/>
            <person name="Amato A."/>
        </authorList>
    </citation>
    <scope>NUCLEOTIDE SEQUENCE [LARGE SCALE GENOMIC DNA]</scope>
</reference>
<keyword evidence="6" id="KW-1185">Reference proteome</keyword>
<dbReference type="Pfam" id="PF00685">
    <property type="entry name" value="Sulfotransfer_1"/>
    <property type="match status" value="1"/>
</dbReference>
<evidence type="ECO:0000256" key="1">
    <source>
        <dbReference type="SAM" id="MobiDB-lite"/>
    </source>
</evidence>
<dbReference type="GO" id="GO:0008146">
    <property type="term" value="F:sulfotransferase activity"/>
    <property type="evidence" value="ECO:0007669"/>
    <property type="project" value="InterPro"/>
</dbReference>